<dbReference type="GO" id="GO:0006355">
    <property type="term" value="P:regulation of DNA-templated transcription"/>
    <property type="evidence" value="ECO:0007669"/>
    <property type="project" value="InterPro"/>
</dbReference>
<evidence type="ECO:0000259" key="10">
    <source>
        <dbReference type="PROSITE" id="PS51745"/>
    </source>
</evidence>
<feature type="compositionally biased region" description="Polar residues" evidence="9">
    <location>
        <begin position="232"/>
        <end position="252"/>
    </location>
</feature>
<protein>
    <recommendedName>
        <fullName evidence="8">Auxin-responsive protein</fullName>
    </recommendedName>
</protein>
<feature type="region of interest" description="Disordered" evidence="9">
    <location>
        <begin position="546"/>
        <end position="565"/>
    </location>
</feature>
<feature type="domain" description="PB1" evidence="10">
    <location>
        <begin position="457"/>
        <end position="541"/>
    </location>
</feature>
<evidence type="ECO:0000313" key="11">
    <source>
        <dbReference type="EMBL" id="MBA4680703.1"/>
    </source>
</evidence>
<evidence type="ECO:0000256" key="6">
    <source>
        <dbReference type="ARBA" id="ARBA00023242"/>
    </source>
</evidence>
<dbReference type="FunFam" id="3.10.20.90:FF:000047">
    <property type="entry name" value="Auxin response factor"/>
    <property type="match status" value="1"/>
</dbReference>
<reference evidence="11" key="2">
    <citation type="submission" date="2020-07" db="EMBL/GenBank/DDBJ databases">
        <authorList>
            <person name="Vera ALvarez R."/>
            <person name="Arias-Moreno D.M."/>
            <person name="Jimenez-Jacinto V."/>
            <person name="Jimenez-Bremont J.F."/>
            <person name="Swaminathan K."/>
            <person name="Moose S.P."/>
            <person name="Guerrero-Gonzalez M.L."/>
            <person name="Marino-Ramirez L."/>
            <person name="Landsman D."/>
            <person name="Rodriguez-Kessler M."/>
            <person name="Delgado-Sanchez P."/>
        </authorList>
    </citation>
    <scope>NUCLEOTIDE SEQUENCE</scope>
    <source>
        <tissue evidence="11">Cladode</tissue>
    </source>
</reference>
<dbReference type="GO" id="GO:0003677">
    <property type="term" value="F:DNA binding"/>
    <property type="evidence" value="ECO:0007669"/>
    <property type="project" value="UniProtKB-KW"/>
</dbReference>
<keyword evidence="7 8" id="KW-0927">Auxin signaling pathway</keyword>
<evidence type="ECO:0000256" key="3">
    <source>
        <dbReference type="ARBA" id="ARBA00023015"/>
    </source>
</evidence>
<evidence type="ECO:0000256" key="2">
    <source>
        <dbReference type="ARBA" id="ARBA00007853"/>
    </source>
</evidence>
<feature type="region of interest" description="Disordered" evidence="9">
    <location>
        <begin position="164"/>
        <end position="259"/>
    </location>
</feature>
<sequence>MRFGMMFETEESGKRRYMGTIVGVSDLDPLRWPGSKWRNLQVEWDEPGCGDKPNRVSAWEIETPESLFLFPSLTSGFKRPFHPGFFGELEWGNLMKRPFIQLPDMGSGNFPYPSIPNLCSEQLMKALMRPESVNYPSMLPPFSPTLEETKAKIQAAMMEKTQLVSSQNTSVQSYPQQCPNQPAQGNPSGQEQAKNMNQPTVTAEKTKSESPVEPGRPSQFTSAGHCNDEKVTSNSSNPTMEPNTLAKNSNQKPMEPPSQLSMLQPPLIDAQPHSDFGSLNGLLPYIDAPDWLPNPSALQATIPEVIDPSLPIMGQELWVQNQDMNNMRYSTEGDHFASYSQLSDETNNQSGIYGCIDLDVVNAGNAIIDASVSNAVLNNLPSSKEASLQYSSSCLVSNFSSSQDLQSQITTASLADSQAFLQDFPDTSGGTSSSNVDFDESSLLQNSWQQVVPPPMRTYTKVQKSGSVGRSIDVTSFKDYDELRAAIERMFGLEGLLNDPRGSGWKLVYVDFENDVLLVGDDPWEEFVSCVRCIRILSPSEVQQMSEEGKQPINSNAVPAINSTT</sequence>
<dbReference type="PANTHER" id="PTHR31384">
    <property type="entry name" value="AUXIN RESPONSE FACTOR 4-RELATED"/>
    <property type="match status" value="1"/>
</dbReference>
<evidence type="ECO:0000256" key="5">
    <source>
        <dbReference type="ARBA" id="ARBA00023163"/>
    </source>
</evidence>
<comment type="subcellular location">
    <subcellularLocation>
        <location evidence="1 8">Nucleus</location>
    </subcellularLocation>
</comment>
<keyword evidence="5 8" id="KW-0804">Transcription</keyword>
<dbReference type="InterPro" id="IPR033389">
    <property type="entry name" value="AUX/IAA_dom"/>
</dbReference>
<keyword evidence="4" id="KW-0238">DNA-binding</keyword>
<comment type="similarity">
    <text evidence="2">Belongs to the ARF family.</text>
</comment>
<dbReference type="EMBL" id="GISG01288038">
    <property type="protein sequence ID" value="MBA4680703.1"/>
    <property type="molecule type" value="Transcribed_RNA"/>
</dbReference>
<evidence type="ECO:0000256" key="8">
    <source>
        <dbReference type="RuleBase" id="RU004549"/>
    </source>
</evidence>
<reference evidence="11" key="1">
    <citation type="journal article" date="2013" name="J. Plant Res.">
        <title>Effect of fungi and light on seed germination of three Opuntia species from semiarid lands of central Mexico.</title>
        <authorList>
            <person name="Delgado-Sanchez P."/>
            <person name="Jimenez-Bremont J.F."/>
            <person name="Guerrero-Gonzalez Mde L."/>
            <person name="Flores J."/>
        </authorList>
    </citation>
    <scope>NUCLEOTIDE SEQUENCE</scope>
    <source>
        <tissue evidence="11">Cladode</tissue>
    </source>
</reference>
<keyword evidence="3 8" id="KW-0805">Transcription regulation</keyword>
<comment type="similarity">
    <text evidence="8">Belongs to the Aux/IAA family.</text>
</comment>
<keyword evidence="6 8" id="KW-0539">Nucleus</keyword>
<comment type="function">
    <text evidence="8">Aux/IAA proteins are short-lived transcriptional factors that function as repressors of early auxin response genes at low auxin concentrations.</text>
</comment>
<dbReference type="GO" id="GO:0005634">
    <property type="term" value="C:nucleus"/>
    <property type="evidence" value="ECO:0007669"/>
    <property type="project" value="UniProtKB-SubCell"/>
</dbReference>
<dbReference type="Gene3D" id="2.30.30.1040">
    <property type="match status" value="1"/>
</dbReference>
<evidence type="ECO:0000256" key="4">
    <source>
        <dbReference type="ARBA" id="ARBA00023125"/>
    </source>
</evidence>
<evidence type="ECO:0000256" key="7">
    <source>
        <dbReference type="ARBA" id="ARBA00023294"/>
    </source>
</evidence>
<keyword evidence="8" id="KW-0678">Repressor</keyword>
<dbReference type="FunFam" id="2.30.30.1040:FF:000001">
    <property type="entry name" value="Auxin response factor"/>
    <property type="match status" value="1"/>
</dbReference>
<comment type="subunit">
    <text evidence="8">Homodimers and heterodimers.</text>
</comment>
<dbReference type="GO" id="GO:0009734">
    <property type="term" value="P:auxin-activated signaling pathway"/>
    <property type="evidence" value="ECO:0007669"/>
    <property type="project" value="UniProtKB-UniRule"/>
</dbReference>
<dbReference type="InterPro" id="IPR053793">
    <property type="entry name" value="PB1-like"/>
</dbReference>
<dbReference type="AlphaFoldDB" id="A0A7C9F2N6"/>
<dbReference type="PANTHER" id="PTHR31384:SF10">
    <property type="entry name" value="AUXIN RESPONSE FACTOR 5"/>
    <property type="match status" value="1"/>
</dbReference>
<evidence type="ECO:0000256" key="9">
    <source>
        <dbReference type="SAM" id="MobiDB-lite"/>
    </source>
</evidence>
<organism evidence="11">
    <name type="scientific">Opuntia streptacantha</name>
    <name type="common">Prickly pear cactus</name>
    <name type="synonym">Opuntia cardona</name>
    <dbReference type="NCBI Taxonomy" id="393608"/>
    <lineage>
        <taxon>Eukaryota</taxon>
        <taxon>Viridiplantae</taxon>
        <taxon>Streptophyta</taxon>
        <taxon>Embryophyta</taxon>
        <taxon>Tracheophyta</taxon>
        <taxon>Spermatophyta</taxon>
        <taxon>Magnoliopsida</taxon>
        <taxon>eudicotyledons</taxon>
        <taxon>Gunneridae</taxon>
        <taxon>Pentapetalae</taxon>
        <taxon>Caryophyllales</taxon>
        <taxon>Cactineae</taxon>
        <taxon>Cactaceae</taxon>
        <taxon>Opuntioideae</taxon>
        <taxon>Opuntia</taxon>
    </lineage>
</organism>
<dbReference type="Pfam" id="PF06507">
    <property type="entry name" value="ARF_AD"/>
    <property type="match status" value="1"/>
</dbReference>
<accession>A0A7C9F2N6</accession>
<dbReference type="Pfam" id="PF02309">
    <property type="entry name" value="AUX_IAA"/>
    <property type="match status" value="1"/>
</dbReference>
<feature type="compositionally biased region" description="Polar residues" evidence="9">
    <location>
        <begin position="164"/>
        <end position="203"/>
    </location>
</feature>
<dbReference type="PROSITE" id="PS51745">
    <property type="entry name" value="PB1"/>
    <property type="match status" value="1"/>
</dbReference>
<dbReference type="SUPFAM" id="SSF54277">
    <property type="entry name" value="CAD &amp; PB1 domains"/>
    <property type="match status" value="1"/>
</dbReference>
<dbReference type="Gene3D" id="3.10.20.90">
    <property type="entry name" value="Phosphatidylinositol 3-kinase Catalytic Subunit, Chain A, domain 1"/>
    <property type="match status" value="1"/>
</dbReference>
<evidence type="ECO:0000256" key="1">
    <source>
        <dbReference type="ARBA" id="ARBA00004123"/>
    </source>
</evidence>
<proteinExistence type="inferred from homology"/>
<dbReference type="InterPro" id="IPR044835">
    <property type="entry name" value="ARF_plant"/>
</dbReference>
<name>A0A7C9F2N6_OPUST</name>
<dbReference type="InterPro" id="IPR010525">
    <property type="entry name" value="ARF_dom"/>
</dbReference>